<dbReference type="Pfam" id="PF14326">
    <property type="entry name" value="DUF4384"/>
    <property type="match status" value="1"/>
</dbReference>
<comment type="caution">
    <text evidence="4">The sequence shown here is derived from an EMBL/GenBank/DDBJ whole genome shotgun (WGS) entry which is preliminary data.</text>
</comment>
<feature type="domain" description="PEGA" evidence="2">
    <location>
        <begin position="187"/>
        <end position="253"/>
    </location>
</feature>
<reference evidence="4 5" key="1">
    <citation type="submission" date="2015-07" db="EMBL/GenBank/DDBJ databases">
        <authorList>
            <person name="Noorani M."/>
        </authorList>
    </citation>
    <scope>NUCLEOTIDE SEQUENCE [LARGE SCALE GENOMIC DNA]</scope>
    <source>
        <strain evidence="5">ATCC 25104 / DSM 625 / JCM 10724 / NBRC 103206 / NCIMB 11243 / YT-1</strain>
    </source>
</reference>
<protein>
    <submittedName>
        <fullName evidence="4">PEGA domain protein</fullName>
    </submittedName>
</protein>
<dbReference type="PATRIC" id="fig|271.14.peg.958"/>
<name>A0A0N0BLK6_THEAQ</name>
<dbReference type="InterPro" id="IPR025493">
    <property type="entry name" value="DUF4384"/>
</dbReference>
<dbReference type="EMBL" id="LHCI01000106">
    <property type="protein sequence ID" value="KOX89704.1"/>
    <property type="molecule type" value="Genomic_DNA"/>
</dbReference>
<feature type="domain" description="PEGA" evidence="2">
    <location>
        <begin position="398"/>
        <end position="465"/>
    </location>
</feature>
<feature type="domain" description="DUF4384" evidence="3">
    <location>
        <begin position="50"/>
        <end position="130"/>
    </location>
</feature>
<keyword evidence="1" id="KW-0732">Signal</keyword>
<evidence type="ECO:0000313" key="5">
    <source>
        <dbReference type="Proteomes" id="UP000037685"/>
    </source>
</evidence>
<feature type="signal peptide" evidence="1">
    <location>
        <begin position="1"/>
        <end position="16"/>
    </location>
</feature>
<dbReference type="AlphaFoldDB" id="A0A0N0BLK6"/>
<feature type="chain" id="PRO_5005845046" evidence="1">
    <location>
        <begin position="17"/>
        <end position="534"/>
    </location>
</feature>
<sequence>MRKLLLWVLGLGMALAQQLSPQGIIVNPVPTDLQVKVWVDKDPGKRGNAVYRIGEPIFIYVSVNQDAYVYLFNINADGRIDPILPNAFERDNFLRAGETQRYPPAGARYRYTVTGPEGEDRILAVASKRPLSIQEILDVEGNRVRVQGAEGLARALSIIVEPLPPRDWVTDVARYYVGRITAPAQATLVVDSRPTGAEVYVDGRLQGRTPLTLSVNPGRRDLELRLPGYQVYKVTVNPRPGERVQVFAQLVPEPRQGTLSVVSTPSGAEVYVDGTLRGRTPLTLSLPEGRYGVELRLAGYETYRATVQVRRGETTRLEVRLNPIPQTGTLFLESSPSGAEVYLEGRLQGRTPLRLTLNEGTYRVELRLPGYEPYQATVRVERGRETRLVASLRPIRTGELYLEARPEGAEVYVDGRLVGRAPLRVSLEAGLREVRVVAPGYGEYRAQVEVRPGESLRLVVELVPVRAILELYLNVEARVFLDGQEVGVARGGYLRLEAPFGDHELTLVAPGYRTLVQAIRVTGNQVLRLELRPL</sequence>
<dbReference type="RefSeq" id="WP_053767472.1">
    <property type="nucleotide sequence ID" value="NZ_LHCI01000106.1"/>
</dbReference>
<evidence type="ECO:0000313" key="4">
    <source>
        <dbReference type="EMBL" id="KOX89704.1"/>
    </source>
</evidence>
<dbReference type="Pfam" id="PF08308">
    <property type="entry name" value="PEGA"/>
    <property type="match status" value="5"/>
</dbReference>
<accession>A0A0N0BLK6</accession>
<proteinExistence type="predicted"/>
<gene>
    <name evidence="4" type="ORF">BVI061214_00883</name>
</gene>
<organism evidence="4 5">
    <name type="scientific">Thermus aquaticus</name>
    <dbReference type="NCBI Taxonomy" id="271"/>
    <lineage>
        <taxon>Bacteria</taxon>
        <taxon>Thermotogati</taxon>
        <taxon>Deinococcota</taxon>
        <taxon>Deinococci</taxon>
        <taxon>Thermales</taxon>
        <taxon>Thermaceae</taxon>
        <taxon>Thermus</taxon>
    </lineage>
</organism>
<dbReference type="PANTHER" id="PTHR36194">
    <property type="entry name" value="S-LAYER-LIKE PROTEIN"/>
    <property type="match status" value="1"/>
</dbReference>
<evidence type="ECO:0000259" key="2">
    <source>
        <dbReference type="Pfam" id="PF08308"/>
    </source>
</evidence>
<feature type="domain" description="PEGA" evidence="2">
    <location>
        <begin position="476"/>
        <end position="531"/>
    </location>
</feature>
<dbReference type="PANTHER" id="PTHR36194:SF1">
    <property type="entry name" value="S-LAYER-LIKE PROTEIN"/>
    <property type="match status" value="1"/>
</dbReference>
<evidence type="ECO:0000259" key="3">
    <source>
        <dbReference type="Pfam" id="PF14326"/>
    </source>
</evidence>
<feature type="domain" description="PEGA" evidence="2">
    <location>
        <begin position="257"/>
        <end position="323"/>
    </location>
</feature>
<dbReference type="InterPro" id="IPR013229">
    <property type="entry name" value="PEGA"/>
</dbReference>
<evidence type="ECO:0000256" key="1">
    <source>
        <dbReference type="SAM" id="SignalP"/>
    </source>
</evidence>
<feature type="domain" description="PEGA" evidence="2">
    <location>
        <begin position="328"/>
        <end position="394"/>
    </location>
</feature>
<dbReference type="Proteomes" id="UP000037685">
    <property type="component" value="Unassembled WGS sequence"/>
</dbReference>